<dbReference type="InterPro" id="IPR036318">
    <property type="entry name" value="FAD-bd_PCMH-like_sf"/>
</dbReference>
<organism evidence="9 10">
    <name type="scientific">Pseudobacillus wudalianchiensis</name>
    <dbReference type="NCBI Taxonomy" id="1743143"/>
    <lineage>
        <taxon>Bacteria</taxon>
        <taxon>Bacillati</taxon>
        <taxon>Bacillota</taxon>
        <taxon>Bacilli</taxon>
        <taxon>Bacillales</taxon>
        <taxon>Bacillaceae</taxon>
        <taxon>Pseudobacillus</taxon>
    </lineage>
</organism>
<keyword evidence="10" id="KW-1185">Reference proteome</keyword>
<gene>
    <name evidence="9" type="ORF">A8F95_17685</name>
</gene>
<dbReference type="AlphaFoldDB" id="A0A1B9AAU8"/>
<keyword evidence="3" id="KW-0285">Flavoprotein</keyword>
<dbReference type="InterPro" id="IPR004113">
    <property type="entry name" value="FAD-bd_oxidored_4_C"/>
</dbReference>
<protein>
    <recommendedName>
        <fullName evidence="7">D-lactate dehydrogenase (cytochrome)</fullName>
        <ecNumber evidence="7">1.1.2.4</ecNumber>
    </recommendedName>
</protein>
<dbReference type="Pfam" id="PF02913">
    <property type="entry name" value="FAD-oxidase_C"/>
    <property type="match status" value="1"/>
</dbReference>
<comment type="caution">
    <text evidence="9">The sequence shown here is derived from an EMBL/GenBank/DDBJ whole genome shotgun (WGS) entry which is preliminary data.</text>
</comment>
<dbReference type="EMBL" id="MAYT01000032">
    <property type="protein sequence ID" value="OCA80972.1"/>
    <property type="molecule type" value="Genomic_DNA"/>
</dbReference>
<keyword evidence="6" id="KW-0560">Oxidoreductase</keyword>
<evidence type="ECO:0000256" key="2">
    <source>
        <dbReference type="ARBA" id="ARBA00008000"/>
    </source>
</evidence>
<feature type="domain" description="FAD-binding PCMH-type" evidence="8">
    <location>
        <begin position="33"/>
        <end position="211"/>
    </location>
</feature>
<evidence type="ECO:0000256" key="6">
    <source>
        <dbReference type="ARBA" id="ARBA00023002"/>
    </source>
</evidence>
<dbReference type="InterPro" id="IPR016164">
    <property type="entry name" value="FAD-linked_Oxase-like_C"/>
</dbReference>
<dbReference type="GO" id="GO:0071949">
    <property type="term" value="F:FAD binding"/>
    <property type="evidence" value="ECO:0007669"/>
    <property type="project" value="InterPro"/>
</dbReference>
<dbReference type="PANTHER" id="PTHR11748">
    <property type="entry name" value="D-LACTATE DEHYDROGENASE"/>
    <property type="match status" value="1"/>
</dbReference>
<evidence type="ECO:0000256" key="1">
    <source>
        <dbReference type="ARBA" id="ARBA00001974"/>
    </source>
</evidence>
<dbReference type="GO" id="GO:0004458">
    <property type="term" value="F:D-lactate dehydrogenase (cytochrome) activity"/>
    <property type="evidence" value="ECO:0007669"/>
    <property type="project" value="UniProtKB-EC"/>
</dbReference>
<dbReference type="Gene3D" id="3.30.70.2740">
    <property type="match status" value="1"/>
</dbReference>
<evidence type="ECO:0000313" key="10">
    <source>
        <dbReference type="Proteomes" id="UP000092578"/>
    </source>
</evidence>
<dbReference type="FunFam" id="1.10.45.10:FF:000001">
    <property type="entry name" value="D-lactate dehydrogenase mitochondrial"/>
    <property type="match status" value="1"/>
</dbReference>
<dbReference type="RefSeq" id="WP_065412411.1">
    <property type="nucleotide sequence ID" value="NZ_MAYT01000032.1"/>
</dbReference>
<comment type="cofactor">
    <cofactor evidence="1">
        <name>FAD</name>
        <dbReference type="ChEBI" id="CHEBI:57692"/>
    </cofactor>
</comment>
<sequence>MSLVEKLTSLIGQGKVTVNETILEHHSKDESHFEPVLPDVVVFPASSEDVQKVVLFAKEHKIPVVPFGIGSGLEGHAIPVHRGISIDFSQMNQIIELRPEDLIVKVQPGVTRMQLNQELNKHGLFFPVDPGADATIGGMTATNASGTQAVRYGVMKDQILDLEVVLADGRLIHTGSLAKKSSSGYHLNSLFAGSEGTLGLFTEITLKLHGIPESIMAARACFPTVKHCVEAAVSILTAGIPIARMELVDDRSIAQVNAFSGTSFPEEPSLFLEFHGNDAGNEADAQFVQELLAEQECRSFTFEKDSLKRAQLWKARHDLSYAFRHSNPKLHTINTDVCVPISKLAEMVDYARTRIKAHGLDGAVLGHIGDGNFHTLTLFDPQDPEQLHKIESLNEEIVTFALTLGGTCTGEHGVGLGKMKYQQKEHGEALAVMASIKSLLDPDNILNPGKLLPAQTEMAL</sequence>
<evidence type="ECO:0000313" key="9">
    <source>
        <dbReference type="EMBL" id="OCA80972.1"/>
    </source>
</evidence>
<dbReference type="InterPro" id="IPR006094">
    <property type="entry name" value="Oxid_FAD_bind_N"/>
</dbReference>
<dbReference type="PANTHER" id="PTHR11748:SF111">
    <property type="entry name" value="D-LACTATE DEHYDROGENASE, MITOCHONDRIAL-RELATED"/>
    <property type="match status" value="1"/>
</dbReference>
<proteinExistence type="inferred from homology"/>
<dbReference type="PROSITE" id="PS51387">
    <property type="entry name" value="FAD_PCMH"/>
    <property type="match status" value="1"/>
</dbReference>
<name>A0A1B9AAU8_9BACI</name>
<dbReference type="Proteomes" id="UP000092578">
    <property type="component" value="Unassembled WGS sequence"/>
</dbReference>
<reference evidence="10" key="1">
    <citation type="submission" date="2016-05" db="EMBL/GenBank/DDBJ databases">
        <authorList>
            <person name="Liu B."/>
            <person name="Wang J."/>
            <person name="Zhu Y."/>
            <person name="Liu G."/>
            <person name="Chen Q."/>
            <person name="Chen Z."/>
            <person name="Lan J."/>
            <person name="Che J."/>
            <person name="Ge C."/>
            <person name="Shi H."/>
            <person name="Pan Z."/>
            <person name="Liu X."/>
        </authorList>
    </citation>
    <scope>NUCLEOTIDE SEQUENCE [LARGE SCALE GENOMIC DNA]</scope>
    <source>
        <strain evidence="10">FJAT-27215</strain>
    </source>
</reference>
<dbReference type="Pfam" id="PF01565">
    <property type="entry name" value="FAD_binding_4"/>
    <property type="match status" value="1"/>
</dbReference>
<dbReference type="SUPFAM" id="SSF55103">
    <property type="entry name" value="FAD-linked oxidases, C-terminal domain"/>
    <property type="match status" value="1"/>
</dbReference>
<evidence type="ECO:0000256" key="7">
    <source>
        <dbReference type="ARBA" id="ARBA00038897"/>
    </source>
</evidence>
<dbReference type="EC" id="1.1.2.4" evidence="7"/>
<dbReference type="Gene3D" id="3.30.465.10">
    <property type="match status" value="1"/>
</dbReference>
<dbReference type="InterPro" id="IPR016171">
    <property type="entry name" value="Vanillyl_alc_oxidase_C-sub2"/>
</dbReference>
<dbReference type="SUPFAM" id="SSF56176">
    <property type="entry name" value="FAD-binding/transporter-associated domain-like"/>
    <property type="match status" value="1"/>
</dbReference>
<dbReference type="FunFam" id="3.30.70.2740:FF:000001">
    <property type="entry name" value="D-lactate dehydrogenase mitochondrial"/>
    <property type="match status" value="1"/>
</dbReference>
<accession>A0A1B9AAU8</accession>
<dbReference type="Gene3D" id="1.10.45.10">
    <property type="entry name" value="Vanillyl-alcohol Oxidase, Chain A, domain 4"/>
    <property type="match status" value="1"/>
</dbReference>
<dbReference type="InterPro" id="IPR016166">
    <property type="entry name" value="FAD-bd_PCMH"/>
</dbReference>
<comment type="similarity">
    <text evidence="2">Belongs to the FAD-binding oxidoreductase/transferase type 4 family.</text>
</comment>
<evidence type="ECO:0000259" key="8">
    <source>
        <dbReference type="PROSITE" id="PS51387"/>
    </source>
</evidence>
<keyword evidence="4" id="KW-0274">FAD</keyword>
<evidence type="ECO:0000256" key="4">
    <source>
        <dbReference type="ARBA" id="ARBA00022827"/>
    </source>
</evidence>
<dbReference type="FunFam" id="3.30.465.10:FF:000016">
    <property type="entry name" value="probable D-lactate dehydrogenase, mitochondrial"/>
    <property type="match status" value="1"/>
</dbReference>
<dbReference type="GO" id="GO:0008720">
    <property type="term" value="F:D-lactate dehydrogenase (NAD+) activity"/>
    <property type="evidence" value="ECO:0007669"/>
    <property type="project" value="TreeGrafter"/>
</dbReference>
<evidence type="ECO:0000256" key="5">
    <source>
        <dbReference type="ARBA" id="ARBA00022946"/>
    </source>
</evidence>
<dbReference type="InterPro" id="IPR016169">
    <property type="entry name" value="FAD-bd_PCMH_sub2"/>
</dbReference>
<keyword evidence="5" id="KW-0809">Transit peptide</keyword>
<evidence type="ECO:0000256" key="3">
    <source>
        <dbReference type="ARBA" id="ARBA00022630"/>
    </source>
</evidence>
<dbReference type="GO" id="GO:1903457">
    <property type="term" value="P:lactate catabolic process"/>
    <property type="evidence" value="ECO:0007669"/>
    <property type="project" value="TreeGrafter"/>
</dbReference>